<organism evidence="2 3">
    <name type="scientific">Lentinula edodes</name>
    <name type="common">Shiitake mushroom</name>
    <name type="synonym">Lentinus edodes</name>
    <dbReference type="NCBI Taxonomy" id="5353"/>
    <lineage>
        <taxon>Eukaryota</taxon>
        <taxon>Fungi</taxon>
        <taxon>Dikarya</taxon>
        <taxon>Basidiomycota</taxon>
        <taxon>Agaricomycotina</taxon>
        <taxon>Agaricomycetes</taxon>
        <taxon>Agaricomycetidae</taxon>
        <taxon>Agaricales</taxon>
        <taxon>Marasmiineae</taxon>
        <taxon>Omphalotaceae</taxon>
        <taxon>Lentinula</taxon>
    </lineage>
</organism>
<dbReference type="Proteomes" id="UP000188533">
    <property type="component" value="Unassembled WGS sequence"/>
</dbReference>
<keyword evidence="1" id="KW-0732">Signal</keyword>
<dbReference type="AlphaFoldDB" id="A0A1Q3EPI2"/>
<feature type="chain" id="PRO_5012953212" evidence="1">
    <location>
        <begin position="22"/>
        <end position="259"/>
    </location>
</feature>
<reference evidence="2 3" key="1">
    <citation type="submission" date="2016-08" db="EMBL/GenBank/DDBJ databases">
        <authorList>
            <consortium name="Lentinula edodes genome sequencing consortium"/>
            <person name="Sakamoto Y."/>
            <person name="Nakade K."/>
            <person name="Sato S."/>
            <person name="Yoshida Y."/>
            <person name="Miyazaki K."/>
            <person name="Natsume S."/>
            <person name="Konno N."/>
        </authorList>
    </citation>
    <scope>NUCLEOTIDE SEQUENCE [LARGE SCALE GENOMIC DNA]</scope>
    <source>
        <strain evidence="2 3">NBRC 111202</strain>
    </source>
</reference>
<sequence length="259" mass="29640">MINSSCKIALYLSLSLCSTHAGSWVFAQAVDIIVHFKLVFWSNILLHLTPACTSPSFCPCYRSHSTAPVGDTTGQLEQRMDRTQPKPIYSELWLIRQNSKNQQMMETNDPVRIDEIWSLRIGDAEFRAVPMGKPALKWKGLPVSLPSRQEGIRLGHAIFSTAERWNNAESQLRDIEADSNLLYIEQILQRLLQWSMIDNEDLHLWKYWNYNSMIKPEEAVKSPEWSLQLQKGFVGFYWQMLGVGGDAAGGKMKTPQHNK</sequence>
<protein>
    <submittedName>
        <fullName evidence="2">Uncharacterized protein</fullName>
    </submittedName>
</protein>
<comment type="caution">
    <text evidence="2">The sequence shown here is derived from an EMBL/GenBank/DDBJ whole genome shotgun (WGS) entry which is preliminary data.</text>
</comment>
<evidence type="ECO:0000313" key="2">
    <source>
        <dbReference type="EMBL" id="GAW09106.1"/>
    </source>
</evidence>
<feature type="signal peptide" evidence="1">
    <location>
        <begin position="1"/>
        <end position="21"/>
    </location>
</feature>
<evidence type="ECO:0000313" key="3">
    <source>
        <dbReference type="Proteomes" id="UP000188533"/>
    </source>
</evidence>
<reference evidence="2 3" key="2">
    <citation type="submission" date="2017-02" db="EMBL/GenBank/DDBJ databases">
        <title>A genome survey and senescence transcriptome analysis in Lentinula edodes.</title>
        <authorList>
            <person name="Sakamoto Y."/>
            <person name="Nakade K."/>
            <person name="Sato S."/>
            <person name="Yoshida Y."/>
            <person name="Miyazaki K."/>
            <person name="Natsume S."/>
            <person name="Konno N."/>
        </authorList>
    </citation>
    <scope>NUCLEOTIDE SEQUENCE [LARGE SCALE GENOMIC DNA]</scope>
    <source>
        <strain evidence="2 3">NBRC 111202</strain>
    </source>
</reference>
<proteinExistence type="predicted"/>
<evidence type="ECO:0000256" key="1">
    <source>
        <dbReference type="SAM" id="SignalP"/>
    </source>
</evidence>
<dbReference type="EMBL" id="BDGU01001021">
    <property type="protein sequence ID" value="GAW09106.1"/>
    <property type="molecule type" value="Genomic_DNA"/>
</dbReference>
<name>A0A1Q3EPI2_LENED</name>
<accession>A0A1Q3EPI2</accession>
<keyword evidence="3" id="KW-1185">Reference proteome</keyword>
<gene>
    <name evidence="2" type="ORF">LENED_011237</name>
</gene>